<evidence type="ECO:0000256" key="3">
    <source>
        <dbReference type="PIRSR" id="PIRSR000097-3"/>
    </source>
</evidence>
<dbReference type="Proteomes" id="UP000706891">
    <property type="component" value="Unassembled WGS sequence"/>
</dbReference>
<reference evidence="5" key="2">
    <citation type="journal article" date="2021" name="Sci. Rep.">
        <title>The distribution of antibiotic resistance genes in chicken gut microbiota commensals.</title>
        <authorList>
            <person name="Juricova H."/>
            <person name="Matiasovicova J."/>
            <person name="Kubasova T."/>
            <person name="Cejkova D."/>
            <person name="Rychlik I."/>
        </authorList>
    </citation>
    <scope>NUCLEOTIDE SEQUENCE</scope>
    <source>
        <strain evidence="5">An824</strain>
    </source>
</reference>
<dbReference type="InterPro" id="IPR036812">
    <property type="entry name" value="NAD(P)_OxRdtase_dom_sf"/>
</dbReference>
<feature type="site" description="Lowers pKa of active site Tyr" evidence="3">
    <location>
        <position position="76"/>
    </location>
</feature>
<proteinExistence type="predicted"/>
<keyword evidence="6" id="KW-1185">Reference proteome</keyword>
<dbReference type="RefSeq" id="WP_205105797.1">
    <property type="nucleotide sequence ID" value="NZ_JACJJG010000114.1"/>
</dbReference>
<dbReference type="EMBL" id="JACJJG010000114">
    <property type="protein sequence ID" value="MBM6674696.1"/>
    <property type="molecule type" value="Genomic_DNA"/>
</dbReference>
<dbReference type="InterPro" id="IPR020471">
    <property type="entry name" value="AKR"/>
</dbReference>
<reference evidence="5" key="1">
    <citation type="submission" date="2020-08" db="EMBL/GenBank/DDBJ databases">
        <authorList>
            <person name="Cejkova D."/>
            <person name="Kubasova T."/>
            <person name="Jahodarova E."/>
            <person name="Rychlik I."/>
        </authorList>
    </citation>
    <scope>NUCLEOTIDE SEQUENCE</scope>
    <source>
        <strain evidence="5">An824</strain>
    </source>
</reference>
<protein>
    <submittedName>
        <fullName evidence="5">Aldo/keto reductase</fullName>
    </submittedName>
</protein>
<comment type="caution">
    <text evidence="5">The sequence shown here is derived from an EMBL/GenBank/DDBJ whole genome shotgun (WGS) entry which is preliminary data.</text>
</comment>
<name>A0A939B8D0_9BACT</name>
<evidence type="ECO:0000256" key="1">
    <source>
        <dbReference type="PIRSR" id="PIRSR000097-1"/>
    </source>
</evidence>
<dbReference type="PANTHER" id="PTHR43638">
    <property type="entry name" value="OXIDOREDUCTASE, ALDO/KETO REDUCTASE FAMILY PROTEIN"/>
    <property type="match status" value="1"/>
</dbReference>
<feature type="active site" description="Proton donor" evidence="1">
    <location>
        <position position="54"/>
    </location>
</feature>
<dbReference type="Pfam" id="PF00248">
    <property type="entry name" value="Aldo_ket_red"/>
    <property type="match status" value="1"/>
</dbReference>
<dbReference type="SUPFAM" id="SSF51430">
    <property type="entry name" value="NAD(P)-linked oxidoreductase"/>
    <property type="match status" value="1"/>
</dbReference>
<dbReference type="PANTHER" id="PTHR43638:SF3">
    <property type="entry name" value="ALDEHYDE REDUCTASE"/>
    <property type="match status" value="1"/>
</dbReference>
<evidence type="ECO:0000313" key="5">
    <source>
        <dbReference type="EMBL" id="MBM6674696.1"/>
    </source>
</evidence>
<evidence type="ECO:0000256" key="2">
    <source>
        <dbReference type="PIRSR" id="PIRSR000097-2"/>
    </source>
</evidence>
<dbReference type="CDD" id="cd19138">
    <property type="entry name" value="AKR_YeaE"/>
    <property type="match status" value="1"/>
</dbReference>
<gene>
    <name evidence="5" type="ORF">H6A34_12530</name>
</gene>
<dbReference type="Gene3D" id="3.20.20.100">
    <property type="entry name" value="NADP-dependent oxidoreductase domain"/>
    <property type="match status" value="1"/>
</dbReference>
<feature type="binding site" evidence="2">
    <location>
        <position position="109"/>
    </location>
    <ligand>
        <name>substrate</name>
    </ligand>
</feature>
<accession>A0A939B8D0</accession>
<organism evidence="5 6">
    <name type="scientific">Marseilla massiliensis</name>
    <dbReference type="NCBI Taxonomy" id="1841864"/>
    <lineage>
        <taxon>Bacteria</taxon>
        <taxon>Pseudomonadati</taxon>
        <taxon>Bacteroidota</taxon>
        <taxon>Bacteroidia</taxon>
        <taxon>Bacteroidales</taxon>
        <taxon>Prevotellaceae</taxon>
        <taxon>Marseilla</taxon>
    </lineage>
</organism>
<evidence type="ECO:0000313" key="6">
    <source>
        <dbReference type="Proteomes" id="UP000706891"/>
    </source>
</evidence>
<dbReference type="PIRSF" id="PIRSF000097">
    <property type="entry name" value="AKR"/>
    <property type="match status" value="1"/>
</dbReference>
<dbReference type="AlphaFoldDB" id="A0A939B8D0"/>
<feature type="domain" description="NADP-dependent oxidoreductase" evidence="4">
    <location>
        <begin position="15"/>
        <end position="262"/>
    </location>
</feature>
<evidence type="ECO:0000259" key="4">
    <source>
        <dbReference type="Pfam" id="PF00248"/>
    </source>
</evidence>
<dbReference type="PRINTS" id="PR00069">
    <property type="entry name" value="ALDKETRDTASE"/>
</dbReference>
<dbReference type="GO" id="GO:0016491">
    <property type="term" value="F:oxidoreductase activity"/>
    <property type="evidence" value="ECO:0007669"/>
    <property type="project" value="InterPro"/>
</dbReference>
<sequence length="275" mass="30777">MEQTVTFPDGRSVCKLGQGTYKMGISAARRDDEMRALRHGIELGLSVIDTAEMYGNEEFVGEAIRGVRDKVFIVSKVLPCNADYTGTKRACERSLRRLGVERIDLYLLHWIGRHPFAETVRALAELRNEGKIGMWGMSNLDVADMEHIISLPQGRECSTDQVLYNLESRGVEYDMLPWCSRHNMPVMAYSPVGEGRLSCNQTLERIAKRHKATPAQIALAWTMRNPGIIAIPKAGSISHVNDNYNSLTVTLNDEDLAHIDAAFPPPRKKIPLAGW</sequence>
<dbReference type="InterPro" id="IPR023210">
    <property type="entry name" value="NADP_OxRdtase_dom"/>
</dbReference>